<name>A0A1I5AGL2_9MICO</name>
<evidence type="ECO:0000256" key="2">
    <source>
        <dbReference type="ARBA" id="ARBA00022475"/>
    </source>
</evidence>
<dbReference type="RefSeq" id="WP_245762435.1">
    <property type="nucleotide sequence ID" value="NZ_FOVM01000003.1"/>
</dbReference>
<dbReference type="GO" id="GO:0005886">
    <property type="term" value="C:plasma membrane"/>
    <property type="evidence" value="ECO:0007669"/>
    <property type="project" value="UniProtKB-SubCell"/>
</dbReference>
<evidence type="ECO:0000256" key="3">
    <source>
        <dbReference type="ARBA" id="ARBA00022692"/>
    </source>
</evidence>
<keyword evidence="2" id="KW-1003">Cell membrane</keyword>
<keyword evidence="8" id="KW-1185">Reference proteome</keyword>
<evidence type="ECO:0000313" key="7">
    <source>
        <dbReference type="EMBL" id="SFN61575.1"/>
    </source>
</evidence>
<keyword evidence="3 6" id="KW-0812">Transmembrane</keyword>
<feature type="transmembrane region" description="Helical" evidence="6">
    <location>
        <begin position="181"/>
        <end position="203"/>
    </location>
</feature>
<dbReference type="Proteomes" id="UP000198867">
    <property type="component" value="Unassembled WGS sequence"/>
</dbReference>
<dbReference type="InterPro" id="IPR019108">
    <property type="entry name" value="Caa3_assmbl_CtaG-rel"/>
</dbReference>
<feature type="transmembrane region" description="Helical" evidence="6">
    <location>
        <begin position="115"/>
        <end position="136"/>
    </location>
</feature>
<dbReference type="Pfam" id="PF09678">
    <property type="entry name" value="Caa3_CtaG"/>
    <property type="match status" value="1"/>
</dbReference>
<accession>A0A1I5AGL2</accession>
<evidence type="ECO:0000256" key="1">
    <source>
        <dbReference type="ARBA" id="ARBA00004651"/>
    </source>
</evidence>
<dbReference type="STRING" id="995034.SAMN05216219_1447"/>
<feature type="transmembrane region" description="Helical" evidence="6">
    <location>
        <begin position="43"/>
        <end position="61"/>
    </location>
</feature>
<evidence type="ECO:0000313" key="8">
    <source>
        <dbReference type="Proteomes" id="UP000198867"/>
    </source>
</evidence>
<organism evidence="7 8">
    <name type="scientific">Mycetocola miduiensis</name>
    <dbReference type="NCBI Taxonomy" id="995034"/>
    <lineage>
        <taxon>Bacteria</taxon>
        <taxon>Bacillati</taxon>
        <taxon>Actinomycetota</taxon>
        <taxon>Actinomycetes</taxon>
        <taxon>Micrococcales</taxon>
        <taxon>Microbacteriaceae</taxon>
        <taxon>Mycetocola</taxon>
    </lineage>
</organism>
<evidence type="ECO:0000256" key="4">
    <source>
        <dbReference type="ARBA" id="ARBA00022989"/>
    </source>
</evidence>
<evidence type="ECO:0000256" key="5">
    <source>
        <dbReference type="ARBA" id="ARBA00023136"/>
    </source>
</evidence>
<dbReference type="AlphaFoldDB" id="A0A1I5AGL2"/>
<protein>
    <submittedName>
        <fullName evidence="7">Putative membrane protein</fullName>
    </submittedName>
</protein>
<sequence>MHNHSGGISLADFVSLFLLTTIAFYLAAALRPSTRPRWPRHRIIFWITGCLVAALSVQVAIANHDDFASHAIAHVGLGMLAPLLLMLSAPVTLALRSLSPIPARRLARMLRSRPVRFVTHPVTAAILYIGGLWLLYAGGLYPRIHENGFLFAVVHVHVFASGYLFSAAIAGVDPNPHRARFLTRAIVLCAVMAGHSILSKHVFGNPPAGVPDAAAEVGSMVMYYGGDVVSVALVVLLCAEWYRQAGHARNHARLVRRPSPI</sequence>
<keyword evidence="5 6" id="KW-0472">Membrane</keyword>
<dbReference type="EMBL" id="FOVM01000003">
    <property type="protein sequence ID" value="SFN61575.1"/>
    <property type="molecule type" value="Genomic_DNA"/>
</dbReference>
<feature type="transmembrane region" description="Helical" evidence="6">
    <location>
        <begin position="223"/>
        <end position="242"/>
    </location>
</feature>
<feature type="transmembrane region" description="Helical" evidence="6">
    <location>
        <begin position="148"/>
        <end position="169"/>
    </location>
</feature>
<gene>
    <name evidence="7" type="ORF">SAMN05216219_1447</name>
</gene>
<keyword evidence="4 6" id="KW-1133">Transmembrane helix</keyword>
<feature type="transmembrane region" description="Helical" evidence="6">
    <location>
        <begin position="67"/>
        <end position="95"/>
    </location>
</feature>
<comment type="subcellular location">
    <subcellularLocation>
        <location evidence="1">Cell membrane</location>
        <topology evidence="1">Multi-pass membrane protein</topology>
    </subcellularLocation>
</comment>
<feature type="transmembrane region" description="Helical" evidence="6">
    <location>
        <begin position="6"/>
        <end position="31"/>
    </location>
</feature>
<reference evidence="8" key="1">
    <citation type="submission" date="2016-10" db="EMBL/GenBank/DDBJ databases">
        <authorList>
            <person name="Varghese N."/>
            <person name="Submissions S."/>
        </authorList>
    </citation>
    <scope>NUCLEOTIDE SEQUENCE [LARGE SCALE GENOMIC DNA]</scope>
    <source>
        <strain evidence="8">CGMCC 1.11101</strain>
    </source>
</reference>
<proteinExistence type="predicted"/>
<evidence type="ECO:0000256" key="6">
    <source>
        <dbReference type="SAM" id="Phobius"/>
    </source>
</evidence>